<organism evidence="1 2">
    <name type="scientific">Prorocentrum cordatum</name>
    <dbReference type="NCBI Taxonomy" id="2364126"/>
    <lineage>
        <taxon>Eukaryota</taxon>
        <taxon>Sar</taxon>
        <taxon>Alveolata</taxon>
        <taxon>Dinophyceae</taxon>
        <taxon>Prorocentrales</taxon>
        <taxon>Prorocentraceae</taxon>
        <taxon>Prorocentrum</taxon>
    </lineage>
</organism>
<sequence length="436" mass="46513">MVEPLGKRLADPDLHAKVRSAMGVPINEVVGVGTDYFSDTGVFAVAVACSSTKPAKTAQTIEKVKTKLVATVKELMSDAEQGELMEGPALLLAAFTVDVLIGHRFLVQSKPLKRLSAVAPAAVDRRRLKTVDTVVRELNEPGCGEKLMEELTKIGFPASVTPVDKAASRGLSKLEFILQWGSSRTGSGSTRDWPFGICMVYEGGRLVQIVDVVSAGGVRYDGEESEESAALARAVSRAVRHRGDAGGGGAALGVEVDLSALPLQVTDLYFVLAEAEARGPPRLAGSTVAVRDAACGRVLTEYIVDSTCDSRAAVMCSLSKDPDHKKWVVHGLGLKSRGSATQYGPIRETIAARQAGYLRWERRAAIVTVRTLHKLDRLKRGSQSKFASLLWGVSCPPASSRCCALGCSRPPGARVALESSSVLDKLLAPFWERLGC</sequence>
<evidence type="ECO:0000313" key="1">
    <source>
        <dbReference type="EMBL" id="CAK0856507.1"/>
    </source>
</evidence>
<protein>
    <submittedName>
        <fullName evidence="1">Uncharacterized protein</fullName>
    </submittedName>
</protein>
<gene>
    <name evidence="1" type="ORF">PCOR1329_LOCUS46888</name>
</gene>
<evidence type="ECO:0000313" key="2">
    <source>
        <dbReference type="Proteomes" id="UP001189429"/>
    </source>
</evidence>
<proteinExistence type="predicted"/>
<keyword evidence="2" id="KW-1185">Reference proteome</keyword>
<dbReference type="Proteomes" id="UP001189429">
    <property type="component" value="Unassembled WGS sequence"/>
</dbReference>
<name>A0ABN9UB50_9DINO</name>
<reference evidence="1" key="1">
    <citation type="submission" date="2023-10" db="EMBL/GenBank/DDBJ databases">
        <authorList>
            <person name="Chen Y."/>
            <person name="Shah S."/>
            <person name="Dougan E. K."/>
            <person name="Thang M."/>
            <person name="Chan C."/>
        </authorList>
    </citation>
    <scope>NUCLEOTIDE SEQUENCE [LARGE SCALE GENOMIC DNA]</scope>
</reference>
<accession>A0ABN9UB50</accession>
<dbReference type="EMBL" id="CAUYUJ010015642">
    <property type="protein sequence ID" value="CAK0856507.1"/>
    <property type="molecule type" value="Genomic_DNA"/>
</dbReference>
<dbReference type="Gene3D" id="2.60.60.30">
    <property type="entry name" value="sav2460 like domains"/>
    <property type="match status" value="1"/>
</dbReference>
<comment type="caution">
    <text evidence="1">The sequence shown here is derived from an EMBL/GenBank/DDBJ whole genome shotgun (WGS) entry which is preliminary data.</text>
</comment>